<evidence type="ECO:0000256" key="1">
    <source>
        <dbReference type="SAM" id="MobiDB-lite"/>
    </source>
</evidence>
<dbReference type="AlphaFoldDB" id="A0AAD6X9C1"/>
<evidence type="ECO:0000313" key="2">
    <source>
        <dbReference type="EMBL" id="KAJ7039711.1"/>
    </source>
</evidence>
<gene>
    <name evidence="2" type="ORF">C8F04DRAFT_1086350</name>
</gene>
<reference evidence="2" key="1">
    <citation type="submission" date="2023-03" db="EMBL/GenBank/DDBJ databases">
        <title>Massive genome expansion in bonnet fungi (Mycena s.s.) driven by repeated elements and novel gene families across ecological guilds.</title>
        <authorList>
            <consortium name="Lawrence Berkeley National Laboratory"/>
            <person name="Harder C.B."/>
            <person name="Miyauchi S."/>
            <person name="Viragh M."/>
            <person name="Kuo A."/>
            <person name="Thoen E."/>
            <person name="Andreopoulos B."/>
            <person name="Lu D."/>
            <person name="Skrede I."/>
            <person name="Drula E."/>
            <person name="Henrissat B."/>
            <person name="Morin E."/>
            <person name="Kohler A."/>
            <person name="Barry K."/>
            <person name="LaButti K."/>
            <person name="Morin E."/>
            <person name="Salamov A."/>
            <person name="Lipzen A."/>
            <person name="Mereny Z."/>
            <person name="Hegedus B."/>
            <person name="Baldrian P."/>
            <person name="Stursova M."/>
            <person name="Weitz H."/>
            <person name="Taylor A."/>
            <person name="Grigoriev I.V."/>
            <person name="Nagy L.G."/>
            <person name="Martin F."/>
            <person name="Kauserud H."/>
        </authorList>
    </citation>
    <scope>NUCLEOTIDE SEQUENCE</scope>
    <source>
        <strain evidence="2">CBHHK200</strain>
    </source>
</reference>
<protein>
    <submittedName>
        <fullName evidence="2">Uncharacterized protein</fullName>
    </submittedName>
</protein>
<evidence type="ECO:0000313" key="3">
    <source>
        <dbReference type="Proteomes" id="UP001218188"/>
    </source>
</evidence>
<sequence length="186" mass="21359">MGSGNKRAPSQRRKRRSPAQKVASLANLNGWKESTLIPTMSSVAPAPAPLMSLPVSANLKPARDYKRELENSRRQVLHLQESQKKRKEEIKVLKERLEFTDDILQSREGNPMGRELRIFNMTQADFAYNYNDSCRLCIYRLRVLVVRDFRSTAPPRIRTDQPAMNVIQTTARPSQRIFEDQKSSSS</sequence>
<feature type="compositionally biased region" description="Basic residues" evidence="1">
    <location>
        <begin position="9"/>
        <end position="18"/>
    </location>
</feature>
<name>A0AAD6X9C1_9AGAR</name>
<organism evidence="2 3">
    <name type="scientific">Mycena alexandri</name>
    <dbReference type="NCBI Taxonomy" id="1745969"/>
    <lineage>
        <taxon>Eukaryota</taxon>
        <taxon>Fungi</taxon>
        <taxon>Dikarya</taxon>
        <taxon>Basidiomycota</taxon>
        <taxon>Agaricomycotina</taxon>
        <taxon>Agaricomycetes</taxon>
        <taxon>Agaricomycetidae</taxon>
        <taxon>Agaricales</taxon>
        <taxon>Marasmiineae</taxon>
        <taxon>Mycenaceae</taxon>
        <taxon>Mycena</taxon>
    </lineage>
</organism>
<feature type="region of interest" description="Disordered" evidence="1">
    <location>
        <begin position="1"/>
        <end position="26"/>
    </location>
</feature>
<dbReference type="Proteomes" id="UP001218188">
    <property type="component" value="Unassembled WGS sequence"/>
</dbReference>
<dbReference type="EMBL" id="JARJCM010000026">
    <property type="protein sequence ID" value="KAJ7039711.1"/>
    <property type="molecule type" value="Genomic_DNA"/>
</dbReference>
<accession>A0AAD6X9C1</accession>
<keyword evidence="3" id="KW-1185">Reference proteome</keyword>
<comment type="caution">
    <text evidence="2">The sequence shown here is derived from an EMBL/GenBank/DDBJ whole genome shotgun (WGS) entry which is preliminary data.</text>
</comment>
<proteinExistence type="predicted"/>